<dbReference type="RefSeq" id="WP_188682038.1">
    <property type="nucleotide sequence ID" value="NZ_BMIS01000001.1"/>
</dbReference>
<dbReference type="Pfam" id="PF06271">
    <property type="entry name" value="RDD"/>
    <property type="match status" value="1"/>
</dbReference>
<keyword evidence="2" id="KW-1003">Cell membrane</keyword>
<proteinExistence type="predicted"/>
<feature type="transmembrane region" description="Helical" evidence="6">
    <location>
        <begin position="36"/>
        <end position="59"/>
    </location>
</feature>
<evidence type="ECO:0000313" key="8">
    <source>
        <dbReference type="EMBL" id="GGE58212.1"/>
    </source>
</evidence>
<dbReference type="Proteomes" id="UP000633136">
    <property type="component" value="Unassembled WGS sequence"/>
</dbReference>
<dbReference type="InterPro" id="IPR051791">
    <property type="entry name" value="Pra-immunoreactive"/>
</dbReference>
<reference evidence="8" key="1">
    <citation type="journal article" date="2014" name="Int. J. Syst. Evol. Microbiol.">
        <title>Complete genome sequence of Corynebacterium casei LMG S-19264T (=DSM 44701T), isolated from a smear-ripened cheese.</title>
        <authorList>
            <consortium name="US DOE Joint Genome Institute (JGI-PGF)"/>
            <person name="Walter F."/>
            <person name="Albersmeier A."/>
            <person name="Kalinowski J."/>
            <person name="Ruckert C."/>
        </authorList>
    </citation>
    <scope>NUCLEOTIDE SEQUENCE</scope>
    <source>
        <strain evidence="8">CGMCC 1.15388</strain>
    </source>
</reference>
<keyword evidence="9" id="KW-1185">Reference proteome</keyword>
<feature type="transmembrane region" description="Helical" evidence="6">
    <location>
        <begin position="71"/>
        <end position="88"/>
    </location>
</feature>
<dbReference type="InterPro" id="IPR010432">
    <property type="entry name" value="RDD"/>
</dbReference>
<evidence type="ECO:0000256" key="5">
    <source>
        <dbReference type="ARBA" id="ARBA00023136"/>
    </source>
</evidence>
<name>A0A917AJX0_9MICC</name>
<sequence length="182" mass="19841">MPKPSRDSDPQGPPSRPFIRLPDAGEQLLAGAGERFFARLLDGVLLVALLMPLVIAAQVSAEDPEAASLNLPIWLLLVPVLLYDPLLLRWRGATVGKMIVGLKVLRVDTGQVPTMDKAIMRTVLLVLFGLPLWALPDPFHLLGLAVVGALVVAITQQPRRQGWHDRAASTVVVNARESRRDN</sequence>
<evidence type="ECO:0000259" key="7">
    <source>
        <dbReference type="Pfam" id="PF06271"/>
    </source>
</evidence>
<dbReference type="EMBL" id="BMIS01000001">
    <property type="protein sequence ID" value="GGE58212.1"/>
    <property type="molecule type" value="Genomic_DNA"/>
</dbReference>
<evidence type="ECO:0000256" key="4">
    <source>
        <dbReference type="ARBA" id="ARBA00022989"/>
    </source>
</evidence>
<keyword evidence="4 6" id="KW-1133">Transmembrane helix</keyword>
<protein>
    <recommendedName>
        <fullName evidence="7">RDD domain-containing protein</fullName>
    </recommendedName>
</protein>
<feature type="domain" description="RDD" evidence="7">
    <location>
        <begin position="29"/>
        <end position="168"/>
    </location>
</feature>
<evidence type="ECO:0000256" key="2">
    <source>
        <dbReference type="ARBA" id="ARBA00022475"/>
    </source>
</evidence>
<feature type="transmembrane region" description="Helical" evidence="6">
    <location>
        <begin position="140"/>
        <end position="156"/>
    </location>
</feature>
<evidence type="ECO:0000256" key="1">
    <source>
        <dbReference type="ARBA" id="ARBA00004651"/>
    </source>
</evidence>
<gene>
    <name evidence="8" type="ORF">GCM10011401_01190</name>
</gene>
<organism evidence="8 9">
    <name type="scientific">Nesterenkonia cremea</name>
    <dbReference type="NCBI Taxonomy" id="1882340"/>
    <lineage>
        <taxon>Bacteria</taxon>
        <taxon>Bacillati</taxon>
        <taxon>Actinomycetota</taxon>
        <taxon>Actinomycetes</taxon>
        <taxon>Micrococcales</taxon>
        <taxon>Micrococcaceae</taxon>
        <taxon>Nesterenkonia</taxon>
    </lineage>
</organism>
<dbReference type="GO" id="GO:0005886">
    <property type="term" value="C:plasma membrane"/>
    <property type="evidence" value="ECO:0007669"/>
    <property type="project" value="UniProtKB-SubCell"/>
</dbReference>
<dbReference type="AlphaFoldDB" id="A0A917AJX0"/>
<dbReference type="PANTHER" id="PTHR36115:SF4">
    <property type="entry name" value="MEMBRANE PROTEIN"/>
    <property type="match status" value="1"/>
</dbReference>
<evidence type="ECO:0000256" key="6">
    <source>
        <dbReference type="SAM" id="Phobius"/>
    </source>
</evidence>
<evidence type="ECO:0000313" key="9">
    <source>
        <dbReference type="Proteomes" id="UP000633136"/>
    </source>
</evidence>
<evidence type="ECO:0000256" key="3">
    <source>
        <dbReference type="ARBA" id="ARBA00022692"/>
    </source>
</evidence>
<keyword evidence="3 6" id="KW-0812">Transmembrane</keyword>
<comment type="subcellular location">
    <subcellularLocation>
        <location evidence="1">Cell membrane</location>
        <topology evidence="1">Multi-pass membrane protein</topology>
    </subcellularLocation>
</comment>
<accession>A0A917AJX0</accession>
<comment type="caution">
    <text evidence="8">The sequence shown here is derived from an EMBL/GenBank/DDBJ whole genome shotgun (WGS) entry which is preliminary data.</text>
</comment>
<dbReference type="PANTHER" id="PTHR36115">
    <property type="entry name" value="PROLINE-RICH ANTIGEN HOMOLOG-RELATED"/>
    <property type="match status" value="1"/>
</dbReference>
<keyword evidence="5 6" id="KW-0472">Membrane</keyword>
<reference evidence="8" key="2">
    <citation type="submission" date="2020-09" db="EMBL/GenBank/DDBJ databases">
        <authorList>
            <person name="Sun Q."/>
            <person name="Zhou Y."/>
        </authorList>
    </citation>
    <scope>NUCLEOTIDE SEQUENCE</scope>
    <source>
        <strain evidence="8">CGMCC 1.15388</strain>
    </source>
</reference>